<dbReference type="InterPro" id="IPR029052">
    <property type="entry name" value="Metallo-depent_PP-like"/>
</dbReference>
<dbReference type="GO" id="GO:0042132">
    <property type="term" value="F:fructose 1,6-bisphosphate 1-phosphatase activity"/>
    <property type="evidence" value="ECO:0007669"/>
    <property type="project" value="InterPro"/>
</dbReference>
<proteinExistence type="inferred from homology"/>
<evidence type="ECO:0000313" key="4">
    <source>
        <dbReference type="EMBL" id="KYF67938.1"/>
    </source>
</evidence>
<comment type="caution">
    <text evidence="4">The sequence shown here is derived from an EMBL/GenBank/DDBJ whole genome shotgun (WGS) entry which is preliminary data.</text>
</comment>
<dbReference type="RefSeq" id="WP_061609469.1">
    <property type="nucleotide sequence ID" value="NZ_JEMA01000603.1"/>
</dbReference>
<accession>A0A150QJW1</accession>
<dbReference type="HAMAP" id="MF_01854">
    <property type="entry name" value="FBPase_class3"/>
    <property type="match status" value="1"/>
</dbReference>
<keyword evidence="2" id="KW-0464">Manganese</keyword>
<reference evidence="4 5" key="1">
    <citation type="submission" date="2014-02" db="EMBL/GenBank/DDBJ databases">
        <title>The small core and large imbalanced accessory genome model reveals a collaborative survival strategy of Sorangium cellulosum strains in nature.</title>
        <authorList>
            <person name="Han K."/>
            <person name="Peng R."/>
            <person name="Blom J."/>
            <person name="Li Y.-Z."/>
        </authorList>
    </citation>
    <scope>NUCLEOTIDE SEQUENCE [LARGE SCALE GENOMIC DNA]</scope>
    <source>
        <strain evidence="4 5">So0008-312</strain>
    </source>
</reference>
<dbReference type="InterPro" id="IPR009164">
    <property type="entry name" value="FBPtase_class3"/>
</dbReference>
<evidence type="ECO:0000256" key="2">
    <source>
        <dbReference type="ARBA" id="ARBA00023211"/>
    </source>
</evidence>
<gene>
    <name evidence="4" type="ORF">BE15_45015</name>
</gene>
<sequence length="645" mass="72345">MLDTRELPLLRALAGRYPTTEAALAEIGHLRAILSLPKGTVHVVSDVHGEHRKLKHIINNASGSLRPLVERVFGDRLTAGEKRALLSVIYYPRESYAPVARGAEAARRAYLRWTLAREVEVIRELSRRYTLRQVDQAFPADMRGLLRELVSARAAPGEGGTLDALVEPFVQHGREIEILRAAARAIRNLTVFELVVAGDLGDRGPRLDKVLEYLMRQPRARVVWGNHDVSWMGASLGQEALIATVVRLSLRYGRLSQLEEGFGIPVAPVDRLARTAYADDPAERFAVRGEGLRDALLMARMQKAMAVLQFKLEGQLCRRRPEYALEHRCLLHRIDQRAGTVAIDGEVYPLLDARFPTLDPALESGDPYALTPDEAACIALLKESFLKSPVLARRMRWMVQQGTTWLRRDRALIFHGCVPVDGAGELLPFVVDGEPRRGRALFDALERAVRRAFRARAQEDVDLLWYLWTGPLSPMFGKDRMTTFESYFVADSRTHRETKNPYFHLIHDAGFCTRVCREFGLDEARGLIVNGHVPVRVEQGESPIKASHRAVTIDGAFSEAYGDKGYTLVLEASGARLAQHHHFTSVEQAVETGEDIIPEISDVEVYEAARTVGDTEKGEELAREIEILERLIQAYEDGVLLEQPR</sequence>
<dbReference type="EMBL" id="JEMA01000603">
    <property type="protein sequence ID" value="KYF67938.1"/>
    <property type="molecule type" value="Genomic_DNA"/>
</dbReference>
<dbReference type="InterPro" id="IPR000225">
    <property type="entry name" value="Armadillo"/>
</dbReference>
<organism evidence="4 5">
    <name type="scientific">Sorangium cellulosum</name>
    <name type="common">Polyangium cellulosum</name>
    <dbReference type="NCBI Taxonomy" id="56"/>
    <lineage>
        <taxon>Bacteria</taxon>
        <taxon>Pseudomonadati</taxon>
        <taxon>Myxococcota</taxon>
        <taxon>Polyangia</taxon>
        <taxon>Polyangiales</taxon>
        <taxon>Polyangiaceae</taxon>
        <taxon>Sorangium</taxon>
    </lineage>
</organism>
<dbReference type="OrthoDB" id="9779903at2"/>
<dbReference type="Gene3D" id="3.60.21.10">
    <property type="match status" value="1"/>
</dbReference>
<dbReference type="SUPFAM" id="SSF56300">
    <property type="entry name" value="Metallo-dependent phosphatases"/>
    <property type="match status" value="1"/>
</dbReference>
<evidence type="ECO:0000256" key="3">
    <source>
        <dbReference type="ARBA" id="ARBA00023277"/>
    </source>
</evidence>
<protein>
    <submittedName>
        <fullName evidence="4">Fructose 1,6-bisphosphatase</fullName>
    </submittedName>
</protein>
<evidence type="ECO:0000313" key="5">
    <source>
        <dbReference type="Proteomes" id="UP000075260"/>
    </source>
</evidence>
<dbReference type="UniPathway" id="UPA00138"/>
<evidence type="ECO:0000256" key="1">
    <source>
        <dbReference type="ARBA" id="ARBA00022801"/>
    </source>
</evidence>
<keyword evidence="3" id="KW-0119">Carbohydrate metabolism</keyword>
<dbReference type="AlphaFoldDB" id="A0A150QJW1"/>
<dbReference type="Proteomes" id="UP000075260">
    <property type="component" value="Unassembled WGS sequence"/>
</dbReference>
<dbReference type="PROSITE" id="PS50176">
    <property type="entry name" value="ARM_REPEAT"/>
    <property type="match status" value="1"/>
</dbReference>
<dbReference type="Pfam" id="PF06874">
    <property type="entry name" value="FBPase_2"/>
    <property type="match status" value="1"/>
</dbReference>
<dbReference type="GO" id="GO:0006094">
    <property type="term" value="P:gluconeogenesis"/>
    <property type="evidence" value="ECO:0007669"/>
    <property type="project" value="UniProtKB-UniPathway"/>
</dbReference>
<name>A0A150QJW1_SORCE</name>
<keyword evidence="1" id="KW-0378">Hydrolase</keyword>